<dbReference type="GO" id="GO:0003824">
    <property type="term" value="F:catalytic activity"/>
    <property type="evidence" value="ECO:0007669"/>
    <property type="project" value="InterPro"/>
</dbReference>
<proteinExistence type="predicted"/>
<accession>A0A918SEH8</accession>
<dbReference type="Gene3D" id="3.60.10.10">
    <property type="entry name" value="Endonuclease/exonuclease/phosphatase"/>
    <property type="match status" value="1"/>
</dbReference>
<sequence>MLALCEVANDDIDALKGALAGSPYSVAPYFGSDNTGRFGICLIWKPDTITIISHDYIVDIVRGYSKRIAVRLTVSHNSGFVFDMFLVHWPSRLHMNEESASRELLGSALRRSVTHQHLQGQQHIVVMGDFNDEPFNDALTEGLRSTRDPNRASQQSDLFYNPFWRHMAPATGHVWGQDASERQGSYYYRSHQLDRWRVIDQILFSSSFVMSDGVWQMVENGTHISQDNELREIVESSRSKIDHLPIFGEIRRKK</sequence>
<name>A0A918SEH8_9HYPH</name>
<dbReference type="Pfam" id="PF19580">
    <property type="entry name" value="Exo_endo_phos_3"/>
    <property type="match status" value="1"/>
</dbReference>
<dbReference type="Proteomes" id="UP000646579">
    <property type="component" value="Unassembled WGS sequence"/>
</dbReference>
<gene>
    <name evidence="2" type="ORF">GCM10007989_33540</name>
</gene>
<reference evidence="2" key="2">
    <citation type="submission" date="2020-09" db="EMBL/GenBank/DDBJ databases">
        <authorList>
            <person name="Sun Q."/>
            <person name="Kim S."/>
        </authorList>
    </citation>
    <scope>NUCLEOTIDE SEQUENCE</scope>
    <source>
        <strain evidence="2">KCTC 32437</strain>
    </source>
</reference>
<dbReference type="InterPro" id="IPR036691">
    <property type="entry name" value="Endo/exonu/phosph_ase_sf"/>
</dbReference>
<dbReference type="InterPro" id="IPR005135">
    <property type="entry name" value="Endo/exonuclease/phosphatase"/>
</dbReference>
<dbReference type="EMBL" id="BMZE01000004">
    <property type="protein sequence ID" value="GHA34931.1"/>
    <property type="molecule type" value="Genomic_DNA"/>
</dbReference>
<evidence type="ECO:0000313" key="2">
    <source>
        <dbReference type="EMBL" id="GHA34931.1"/>
    </source>
</evidence>
<evidence type="ECO:0000259" key="1">
    <source>
        <dbReference type="Pfam" id="PF19580"/>
    </source>
</evidence>
<evidence type="ECO:0000313" key="3">
    <source>
        <dbReference type="Proteomes" id="UP000646579"/>
    </source>
</evidence>
<protein>
    <recommendedName>
        <fullName evidence="1">Endonuclease/exonuclease/phosphatase domain-containing protein</fullName>
    </recommendedName>
</protein>
<dbReference type="AlphaFoldDB" id="A0A918SEH8"/>
<reference evidence="2" key="1">
    <citation type="journal article" date="2014" name="Int. J. Syst. Evol. Microbiol.">
        <title>Complete genome sequence of Corynebacterium casei LMG S-19264T (=DSM 44701T), isolated from a smear-ripened cheese.</title>
        <authorList>
            <consortium name="US DOE Joint Genome Institute (JGI-PGF)"/>
            <person name="Walter F."/>
            <person name="Albersmeier A."/>
            <person name="Kalinowski J."/>
            <person name="Ruckert C."/>
        </authorList>
    </citation>
    <scope>NUCLEOTIDE SEQUENCE</scope>
    <source>
        <strain evidence="2">KCTC 32437</strain>
    </source>
</reference>
<keyword evidence="3" id="KW-1185">Reference proteome</keyword>
<organism evidence="2 3">
    <name type="scientific">Devosia pacifica</name>
    <dbReference type="NCBI Taxonomy" id="1335967"/>
    <lineage>
        <taxon>Bacteria</taxon>
        <taxon>Pseudomonadati</taxon>
        <taxon>Pseudomonadota</taxon>
        <taxon>Alphaproteobacteria</taxon>
        <taxon>Hyphomicrobiales</taxon>
        <taxon>Devosiaceae</taxon>
        <taxon>Devosia</taxon>
    </lineage>
</organism>
<dbReference type="SUPFAM" id="SSF56219">
    <property type="entry name" value="DNase I-like"/>
    <property type="match status" value="1"/>
</dbReference>
<feature type="domain" description="Endonuclease/exonuclease/phosphatase" evidence="1">
    <location>
        <begin position="3"/>
        <end position="224"/>
    </location>
</feature>
<comment type="caution">
    <text evidence="2">The sequence shown here is derived from an EMBL/GenBank/DDBJ whole genome shotgun (WGS) entry which is preliminary data.</text>
</comment>